<feature type="chain" id="PRO_5045827663" evidence="1">
    <location>
        <begin position="20"/>
        <end position="752"/>
    </location>
</feature>
<gene>
    <name evidence="3" type="primary">LOC113391366</name>
</gene>
<name>A0ABM4AXZ5_VANTA</name>
<sequence>MVFYLIKVLFEFLFYIVLFSRPEHRNHTSGVNKRVTDENEKMELPEVNVECKYLPTINDDIVYGESSKLFNKAYEIDGFVFTEEPFRRDDILQEFEIQNVRENAKFNDTDVRSNVLRFAIQETPYGIIINSNILVTDNNYHTIISDQEKCIVCDMQAESPGEHIKLDTHKANLEKYKPLNEYDGVIRKIDEEYYCSVCNRIFNKTLIDEHYNGKDHEDKTLYAINRASDVLDNFNLNNDKNEATAYHFDRNNVAWDASDETCNVDDCCVTSNVTNNNVINNVSGNSSDNGSDSSSRKLSYASIAKTPSTPKYIDIILNGQNVQVKFDAWHMILTTTQNKFTCMVCVGFYHISQKTKHCSDQTHLDKLSECETVKKYPKHIIRKINDRFYHCGNCNKLQLSTDIDDHVDFVHLKKQKTTQNNVIQTNENNEKNDVKNNVVSRNDRVIFNESNRNENQMPLNQNASMILSCYFIYVNQFYFTLRVSLISYNMVYKRPNDYHCFKCNCVLPELGMRRHIHEQSHIEKMAFTPFEPYFGVNLIRLINTTYHCCNCNVIVTKDNLTAHLTWQALHETKVDKKQRKIDLKSGIKQIDIELKKESFYTSNNESDIVILTHIEVKPNKNICLKKANKIIVYNDNAVKVSWDAWQSIYKKIDGYRCYMCQADVKNYEINAHISDGRHIYLIENTFERNYLPHLLRKVDENILNCLTCNMLVSSKEHIISKHINGKKHKDINISLKVNCANIPDSSEVIFKL</sequence>
<keyword evidence="2" id="KW-1185">Reference proteome</keyword>
<protein>
    <submittedName>
        <fullName evidence="3">Uncharacterized protein LOC113391366</fullName>
    </submittedName>
</protein>
<feature type="signal peptide" evidence="1">
    <location>
        <begin position="1"/>
        <end position="19"/>
    </location>
</feature>
<evidence type="ECO:0000313" key="2">
    <source>
        <dbReference type="Proteomes" id="UP001652626"/>
    </source>
</evidence>
<accession>A0ABM4AXZ5</accession>
<organism evidence="2 3">
    <name type="scientific">Vanessa tameamea</name>
    <name type="common">Kamehameha butterfly</name>
    <dbReference type="NCBI Taxonomy" id="334116"/>
    <lineage>
        <taxon>Eukaryota</taxon>
        <taxon>Metazoa</taxon>
        <taxon>Ecdysozoa</taxon>
        <taxon>Arthropoda</taxon>
        <taxon>Hexapoda</taxon>
        <taxon>Insecta</taxon>
        <taxon>Pterygota</taxon>
        <taxon>Neoptera</taxon>
        <taxon>Endopterygota</taxon>
        <taxon>Lepidoptera</taxon>
        <taxon>Glossata</taxon>
        <taxon>Ditrysia</taxon>
        <taxon>Papilionoidea</taxon>
        <taxon>Nymphalidae</taxon>
        <taxon>Nymphalinae</taxon>
        <taxon>Vanessa</taxon>
    </lineage>
</organism>
<keyword evidence="1" id="KW-0732">Signal</keyword>
<dbReference type="RefSeq" id="XP_064076160.1">
    <property type="nucleotide sequence ID" value="XM_064220090.1"/>
</dbReference>
<reference evidence="3" key="1">
    <citation type="submission" date="2025-08" db="UniProtKB">
        <authorList>
            <consortium name="RefSeq"/>
        </authorList>
    </citation>
    <scope>IDENTIFICATION</scope>
    <source>
        <tissue evidence="3">Whole body</tissue>
    </source>
</reference>
<proteinExistence type="predicted"/>
<evidence type="ECO:0000256" key="1">
    <source>
        <dbReference type="SAM" id="SignalP"/>
    </source>
</evidence>
<evidence type="ECO:0000313" key="3">
    <source>
        <dbReference type="RefSeq" id="XP_064076160.1"/>
    </source>
</evidence>
<dbReference type="Proteomes" id="UP001652626">
    <property type="component" value="Chromosome 31"/>
</dbReference>
<dbReference type="GeneID" id="113391366"/>